<dbReference type="EMBL" id="FWXR01000005">
    <property type="protein sequence ID" value="SMC63867.1"/>
    <property type="molecule type" value="Genomic_DNA"/>
</dbReference>
<accession>A0A1W2AT46</accession>
<keyword evidence="2" id="KW-1185">Reference proteome</keyword>
<gene>
    <name evidence="1" type="ORF">SAMN06297251_10563</name>
</gene>
<reference evidence="1 2" key="1">
    <citation type="submission" date="2017-04" db="EMBL/GenBank/DDBJ databases">
        <authorList>
            <person name="Afonso C.L."/>
            <person name="Miller P.J."/>
            <person name="Scott M.A."/>
            <person name="Spackman E."/>
            <person name="Goraichik I."/>
            <person name="Dimitrov K.M."/>
            <person name="Suarez D.L."/>
            <person name="Swayne D.E."/>
        </authorList>
    </citation>
    <scope>NUCLEOTIDE SEQUENCE [LARGE SCALE GENOMIC DNA]</scope>
    <source>
        <strain evidence="1 2">CGMCC 1.10972</strain>
    </source>
</reference>
<protein>
    <submittedName>
        <fullName evidence="1">Uncharacterized protein</fullName>
    </submittedName>
</protein>
<evidence type="ECO:0000313" key="2">
    <source>
        <dbReference type="Proteomes" id="UP000192656"/>
    </source>
</evidence>
<organism evidence="1 2">
    <name type="scientific">Fulvimarina manganoxydans</name>
    <dbReference type="NCBI Taxonomy" id="937218"/>
    <lineage>
        <taxon>Bacteria</taxon>
        <taxon>Pseudomonadati</taxon>
        <taxon>Pseudomonadota</taxon>
        <taxon>Alphaproteobacteria</taxon>
        <taxon>Hyphomicrobiales</taxon>
        <taxon>Aurantimonadaceae</taxon>
        <taxon>Fulvimarina</taxon>
    </lineage>
</organism>
<name>A0A1W2AT46_9HYPH</name>
<sequence>MAIQARFTRMSLDRQARPITAGQPEWQSRMSFLSRTIRMLGLVCFSVAATVVSAGAQGSGDGQGGGQASCGSAEVAEAEAQTGGRMMSVSQQSRGGQTICQVTVLIPPQGDGKPRRQVVTIRR</sequence>
<proteinExistence type="predicted"/>
<evidence type="ECO:0000313" key="1">
    <source>
        <dbReference type="EMBL" id="SMC63867.1"/>
    </source>
</evidence>
<dbReference type="STRING" id="937218.SAMN06297251_10563"/>
<dbReference type="Proteomes" id="UP000192656">
    <property type="component" value="Unassembled WGS sequence"/>
</dbReference>
<dbReference type="AlphaFoldDB" id="A0A1W2AT46"/>